<dbReference type="SUPFAM" id="SSF46689">
    <property type="entry name" value="Homeodomain-like"/>
    <property type="match status" value="1"/>
</dbReference>
<comment type="caution">
    <text evidence="3">The sequence shown here is derived from an EMBL/GenBank/DDBJ whole genome shotgun (WGS) entry which is preliminary data.</text>
</comment>
<dbReference type="InterPro" id="IPR009057">
    <property type="entry name" value="Homeodomain-like_sf"/>
</dbReference>
<dbReference type="EMBL" id="NCSJ02000021">
    <property type="protein sequence ID" value="RFU34410.1"/>
    <property type="molecule type" value="Genomic_DNA"/>
</dbReference>
<feature type="compositionally biased region" description="Basic and acidic residues" evidence="1">
    <location>
        <begin position="114"/>
        <end position="124"/>
    </location>
</feature>
<sequence>MPKKIDPRQEGRILLAINAIKTQKITSIRKAAYAFDVPASTLHARLHNRVQQLTTYTKSYRMSQLEEESLVQWIFSMGKRGLPPRPSGVQSMANILIAERGEPSSPRPYNYKQAKCEDPKLIQE</sequence>
<dbReference type="OrthoDB" id="4207519at2759"/>
<name>A0A3E2HM06_SCYLI</name>
<evidence type="ECO:0000256" key="1">
    <source>
        <dbReference type="SAM" id="MobiDB-lite"/>
    </source>
</evidence>
<feature type="domain" description="HTH psq-type" evidence="2">
    <location>
        <begin position="10"/>
        <end position="49"/>
    </location>
</feature>
<proteinExistence type="predicted"/>
<dbReference type="Gene3D" id="1.10.10.60">
    <property type="entry name" value="Homeodomain-like"/>
    <property type="match status" value="1"/>
</dbReference>
<feature type="non-terminal residue" evidence="3">
    <location>
        <position position="1"/>
    </location>
</feature>
<evidence type="ECO:0000313" key="3">
    <source>
        <dbReference type="EMBL" id="RFU34410.1"/>
    </source>
</evidence>
<keyword evidence="4" id="KW-1185">Reference proteome</keyword>
<organism evidence="3 4">
    <name type="scientific">Scytalidium lignicola</name>
    <name type="common">Hyphomycete</name>
    <dbReference type="NCBI Taxonomy" id="5539"/>
    <lineage>
        <taxon>Eukaryota</taxon>
        <taxon>Fungi</taxon>
        <taxon>Dikarya</taxon>
        <taxon>Ascomycota</taxon>
        <taxon>Pezizomycotina</taxon>
        <taxon>Leotiomycetes</taxon>
        <taxon>Leotiomycetes incertae sedis</taxon>
        <taxon>Scytalidium</taxon>
    </lineage>
</organism>
<evidence type="ECO:0000313" key="4">
    <source>
        <dbReference type="Proteomes" id="UP000258309"/>
    </source>
</evidence>
<accession>A0A3E2HM06</accession>
<feature type="region of interest" description="Disordered" evidence="1">
    <location>
        <begin position="99"/>
        <end position="124"/>
    </location>
</feature>
<evidence type="ECO:0000259" key="2">
    <source>
        <dbReference type="Pfam" id="PF05225"/>
    </source>
</evidence>
<dbReference type="Proteomes" id="UP000258309">
    <property type="component" value="Unassembled WGS sequence"/>
</dbReference>
<gene>
    <name evidence="3" type="ORF">B7463_g1948</name>
</gene>
<dbReference type="GO" id="GO:0003677">
    <property type="term" value="F:DNA binding"/>
    <property type="evidence" value="ECO:0007669"/>
    <property type="project" value="InterPro"/>
</dbReference>
<reference evidence="3 4" key="1">
    <citation type="submission" date="2018-05" db="EMBL/GenBank/DDBJ databases">
        <title>Draft genome sequence of Scytalidium lignicola DSM 105466, a ubiquitous saprotrophic fungus.</title>
        <authorList>
            <person name="Buettner E."/>
            <person name="Gebauer A.M."/>
            <person name="Hofrichter M."/>
            <person name="Liers C."/>
            <person name="Kellner H."/>
        </authorList>
    </citation>
    <scope>NUCLEOTIDE SEQUENCE [LARGE SCALE GENOMIC DNA]</scope>
    <source>
        <strain evidence="3 4">DSM 105466</strain>
    </source>
</reference>
<dbReference type="AlphaFoldDB" id="A0A3E2HM06"/>
<dbReference type="Pfam" id="PF05225">
    <property type="entry name" value="HTH_psq"/>
    <property type="match status" value="1"/>
</dbReference>
<dbReference type="OMA" id="CHTRSYL"/>
<feature type="non-terminal residue" evidence="3">
    <location>
        <position position="124"/>
    </location>
</feature>
<protein>
    <recommendedName>
        <fullName evidence="2">HTH psq-type domain-containing protein</fullName>
    </recommendedName>
</protein>
<dbReference type="InterPro" id="IPR007889">
    <property type="entry name" value="HTH_Psq"/>
</dbReference>